<organism evidence="3 4">
    <name type="scientific">Didymodactylos carnosus</name>
    <dbReference type="NCBI Taxonomy" id="1234261"/>
    <lineage>
        <taxon>Eukaryota</taxon>
        <taxon>Metazoa</taxon>
        <taxon>Spiralia</taxon>
        <taxon>Gnathifera</taxon>
        <taxon>Rotifera</taxon>
        <taxon>Eurotatoria</taxon>
        <taxon>Bdelloidea</taxon>
        <taxon>Philodinida</taxon>
        <taxon>Philodinidae</taxon>
        <taxon>Didymodactylos</taxon>
    </lineage>
</organism>
<dbReference type="EMBL" id="CAJOBA010041506">
    <property type="protein sequence ID" value="CAF4115465.1"/>
    <property type="molecule type" value="Genomic_DNA"/>
</dbReference>
<evidence type="ECO:0000259" key="1">
    <source>
        <dbReference type="Pfam" id="PF03281"/>
    </source>
</evidence>
<protein>
    <recommendedName>
        <fullName evidence="1">Mab-21-like nucleotidyltransferase domain-containing protein</fullName>
    </recommendedName>
</protein>
<feature type="domain" description="Mab-21-like nucleotidyltransferase" evidence="1">
    <location>
        <begin position="258"/>
        <end position="324"/>
    </location>
</feature>
<comment type="caution">
    <text evidence="3">The sequence shown here is derived from an EMBL/GenBank/DDBJ whole genome shotgun (WGS) entry which is preliminary data.</text>
</comment>
<dbReference type="InterPro" id="IPR046903">
    <property type="entry name" value="Mab-21-like_nuc_Trfase"/>
</dbReference>
<dbReference type="Proteomes" id="UP000677228">
    <property type="component" value="Unassembled WGS sequence"/>
</dbReference>
<accession>A0A8S2QMF7</accession>
<proteinExistence type="predicted"/>
<evidence type="ECO:0000313" key="2">
    <source>
        <dbReference type="EMBL" id="CAF1308223.1"/>
    </source>
</evidence>
<gene>
    <name evidence="2" type="ORF">OVA965_LOCUS28858</name>
    <name evidence="3" type="ORF">TMI583_LOCUS29617</name>
</gene>
<dbReference type="EMBL" id="CAJNOK010019925">
    <property type="protein sequence ID" value="CAF1308223.1"/>
    <property type="molecule type" value="Genomic_DNA"/>
</dbReference>
<dbReference type="Pfam" id="PF03281">
    <property type="entry name" value="Mab-21"/>
    <property type="match status" value="1"/>
</dbReference>
<name>A0A8S2QMF7_9BILA</name>
<sequence length="326" mass="37908">MRKRSGVIVDPGTILIRPLDPKDIHLRGVKLGDPPVLFLVGSTHEKSGQTQNFHLHLWNNRKCIQVNRSLDKASLAVSLKPFSLDEKTDIDLGKKLFYLKLLSKELDDSHEITCYNDEWIELMCDLTSSIRRSYLFQYYIPLRLLFEIEYNKMLNNLDDIIEKLSLKEIFVLLDRYGSYSYIYHALLNILKLNPFLHQFVMLIKHVDAAADDITASYIQTAKQLASLYLCQFEIFRTHSLFTDIYKAIKNGFETELMDLTPAITLDRWPSCLTPTLDAIERRFGQKLANDLRSLPFYLVSKRSRDGLEHEDGHIEFCYSFSRAETL</sequence>
<evidence type="ECO:0000313" key="4">
    <source>
        <dbReference type="Proteomes" id="UP000682733"/>
    </source>
</evidence>
<dbReference type="AlphaFoldDB" id="A0A8S2QMF7"/>
<reference evidence="3" key="1">
    <citation type="submission" date="2021-02" db="EMBL/GenBank/DDBJ databases">
        <authorList>
            <person name="Nowell W R."/>
        </authorList>
    </citation>
    <scope>NUCLEOTIDE SEQUENCE</scope>
</reference>
<evidence type="ECO:0000313" key="3">
    <source>
        <dbReference type="EMBL" id="CAF4115465.1"/>
    </source>
</evidence>
<dbReference type="Proteomes" id="UP000682733">
    <property type="component" value="Unassembled WGS sequence"/>
</dbReference>